<feature type="region of interest" description="Disordered" evidence="1">
    <location>
        <begin position="48"/>
        <end position="75"/>
    </location>
</feature>
<dbReference type="RefSeq" id="WP_345144097.1">
    <property type="nucleotide sequence ID" value="NZ_BAABAT010000085.1"/>
</dbReference>
<sequence length="97" mass="11221">MPRDAEDRRLEPFEWNSEESVRYEVALEVIGEGVAHYTALIRAAEAAGDEPEAERLRTERASCTEERRRLSPTDHEGVARVLRKYRELLRRPGDRTA</sequence>
<accession>A0ABP8DVN5</accession>
<organism evidence="2 3">
    <name type="scientific">Dactylosporangium darangshiense</name>
    <dbReference type="NCBI Taxonomy" id="579108"/>
    <lineage>
        <taxon>Bacteria</taxon>
        <taxon>Bacillati</taxon>
        <taxon>Actinomycetota</taxon>
        <taxon>Actinomycetes</taxon>
        <taxon>Micromonosporales</taxon>
        <taxon>Micromonosporaceae</taxon>
        <taxon>Dactylosporangium</taxon>
    </lineage>
</organism>
<protein>
    <submittedName>
        <fullName evidence="2">Uncharacterized protein</fullName>
    </submittedName>
</protein>
<comment type="caution">
    <text evidence="2">The sequence shown here is derived from an EMBL/GenBank/DDBJ whole genome shotgun (WGS) entry which is preliminary data.</text>
</comment>
<reference evidence="3" key="1">
    <citation type="journal article" date="2019" name="Int. J. Syst. Evol. Microbiol.">
        <title>The Global Catalogue of Microorganisms (GCM) 10K type strain sequencing project: providing services to taxonomists for standard genome sequencing and annotation.</title>
        <authorList>
            <consortium name="The Broad Institute Genomics Platform"/>
            <consortium name="The Broad Institute Genome Sequencing Center for Infectious Disease"/>
            <person name="Wu L."/>
            <person name="Ma J."/>
        </authorList>
    </citation>
    <scope>NUCLEOTIDE SEQUENCE [LARGE SCALE GENOMIC DNA]</scope>
    <source>
        <strain evidence="3">JCM 17441</strain>
    </source>
</reference>
<name>A0ABP8DVN5_9ACTN</name>
<evidence type="ECO:0000256" key="1">
    <source>
        <dbReference type="SAM" id="MobiDB-lite"/>
    </source>
</evidence>
<dbReference type="Proteomes" id="UP001500620">
    <property type="component" value="Unassembled WGS sequence"/>
</dbReference>
<proteinExistence type="predicted"/>
<dbReference type="EMBL" id="BAABAT010000085">
    <property type="protein sequence ID" value="GAA4263921.1"/>
    <property type="molecule type" value="Genomic_DNA"/>
</dbReference>
<gene>
    <name evidence="2" type="ORF">GCM10022255_112840</name>
</gene>
<feature type="compositionally biased region" description="Basic and acidic residues" evidence="1">
    <location>
        <begin position="53"/>
        <end position="75"/>
    </location>
</feature>
<keyword evidence="3" id="KW-1185">Reference proteome</keyword>
<evidence type="ECO:0000313" key="2">
    <source>
        <dbReference type="EMBL" id="GAA4263921.1"/>
    </source>
</evidence>
<evidence type="ECO:0000313" key="3">
    <source>
        <dbReference type="Proteomes" id="UP001500620"/>
    </source>
</evidence>